<accession>A0A845SQ30</accession>
<evidence type="ECO:0000259" key="5">
    <source>
        <dbReference type="PROSITE" id="PS50893"/>
    </source>
</evidence>
<proteinExistence type="inferred from homology"/>
<dbReference type="InterPro" id="IPR003439">
    <property type="entry name" value="ABC_transporter-like_ATP-bd"/>
</dbReference>
<dbReference type="PROSITE" id="PS50893">
    <property type="entry name" value="ABC_TRANSPORTER_2"/>
    <property type="match status" value="1"/>
</dbReference>
<keyword evidence="7" id="KW-1185">Reference proteome</keyword>
<gene>
    <name evidence="6" type="ORF">GRH90_20035</name>
</gene>
<dbReference type="PROSITE" id="PS00211">
    <property type="entry name" value="ABC_TRANSPORTER_1"/>
    <property type="match status" value="1"/>
</dbReference>
<comment type="caution">
    <text evidence="6">The sequence shown here is derived from an EMBL/GenBank/DDBJ whole genome shotgun (WGS) entry which is preliminary data.</text>
</comment>
<evidence type="ECO:0000256" key="3">
    <source>
        <dbReference type="ARBA" id="ARBA00022741"/>
    </source>
</evidence>
<evidence type="ECO:0000256" key="2">
    <source>
        <dbReference type="ARBA" id="ARBA00022448"/>
    </source>
</evidence>
<evidence type="ECO:0000256" key="1">
    <source>
        <dbReference type="ARBA" id="ARBA00005417"/>
    </source>
</evidence>
<dbReference type="InterPro" id="IPR050153">
    <property type="entry name" value="Metal_Ion_Import_ABC"/>
</dbReference>
<dbReference type="EMBL" id="WUBS01000015">
    <property type="protein sequence ID" value="NDL65026.1"/>
    <property type="molecule type" value="Genomic_DNA"/>
</dbReference>
<dbReference type="PANTHER" id="PTHR42734">
    <property type="entry name" value="METAL TRANSPORT SYSTEM ATP-BINDING PROTEIN TM_0124-RELATED"/>
    <property type="match status" value="1"/>
</dbReference>
<feature type="domain" description="ABC transporter" evidence="5">
    <location>
        <begin position="2"/>
        <end position="230"/>
    </location>
</feature>
<keyword evidence="2" id="KW-0813">Transport</keyword>
<evidence type="ECO:0000313" key="6">
    <source>
        <dbReference type="EMBL" id="NDL65026.1"/>
    </source>
</evidence>
<evidence type="ECO:0000313" key="7">
    <source>
        <dbReference type="Proteomes" id="UP000461443"/>
    </source>
</evidence>
<dbReference type="Gene3D" id="3.40.50.300">
    <property type="entry name" value="P-loop containing nucleotide triphosphate hydrolases"/>
    <property type="match status" value="1"/>
</dbReference>
<dbReference type="SMART" id="SM00382">
    <property type="entry name" value="AAA"/>
    <property type="match status" value="1"/>
</dbReference>
<keyword evidence="4 6" id="KW-0067">ATP-binding</keyword>
<evidence type="ECO:0000256" key="4">
    <source>
        <dbReference type="ARBA" id="ARBA00022840"/>
    </source>
</evidence>
<dbReference type="GO" id="GO:0016887">
    <property type="term" value="F:ATP hydrolysis activity"/>
    <property type="evidence" value="ECO:0007669"/>
    <property type="project" value="InterPro"/>
</dbReference>
<dbReference type="Proteomes" id="UP000461443">
    <property type="component" value="Unassembled WGS sequence"/>
</dbReference>
<comment type="similarity">
    <text evidence="1">Belongs to the ABC transporter superfamily.</text>
</comment>
<dbReference type="RefSeq" id="WP_162367728.1">
    <property type="nucleotide sequence ID" value="NZ_WUBS01000015.1"/>
</dbReference>
<dbReference type="SUPFAM" id="SSF52540">
    <property type="entry name" value="P-loop containing nucleoside triphosphate hydrolases"/>
    <property type="match status" value="1"/>
</dbReference>
<keyword evidence="3" id="KW-0547">Nucleotide-binding</keyword>
<dbReference type="InterPro" id="IPR003593">
    <property type="entry name" value="AAA+_ATPase"/>
</dbReference>
<reference evidence="6 7" key="2">
    <citation type="submission" date="2020-02" db="EMBL/GenBank/DDBJ databases">
        <title>The new genus of Enterobacteriales.</title>
        <authorList>
            <person name="Kim I.S."/>
        </authorList>
    </citation>
    <scope>NUCLEOTIDE SEQUENCE [LARGE SCALE GENOMIC DNA]</scope>
    <source>
        <strain evidence="6 7">SAP-6</strain>
    </source>
</reference>
<reference evidence="6 7" key="1">
    <citation type="submission" date="2019-12" db="EMBL/GenBank/DDBJ databases">
        <authorList>
            <person name="Lee S.D."/>
        </authorList>
    </citation>
    <scope>NUCLEOTIDE SEQUENCE [LARGE SCALE GENOMIC DNA]</scope>
    <source>
        <strain evidence="6 7">SAP-6</strain>
    </source>
</reference>
<name>A0A845SQ30_9GAMM</name>
<organism evidence="6 7">
    <name type="scientific">Acerihabitans arboris</name>
    <dbReference type="NCBI Taxonomy" id="2691583"/>
    <lineage>
        <taxon>Bacteria</taxon>
        <taxon>Pseudomonadati</taxon>
        <taxon>Pseudomonadota</taxon>
        <taxon>Gammaproteobacteria</taxon>
        <taxon>Enterobacterales</taxon>
        <taxon>Pectobacteriaceae</taxon>
        <taxon>Acerihabitans</taxon>
    </lineage>
</organism>
<dbReference type="GO" id="GO:0005524">
    <property type="term" value="F:ATP binding"/>
    <property type="evidence" value="ECO:0007669"/>
    <property type="project" value="UniProtKB-KW"/>
</dbReference>
<dbReference type="InterPro" id="IPR027417">
    <property type="entry name" value="P-loop_NTPase"/>
</dbReference>
<dbReference type="Pfam" id="PF00005">
    <property type="entry name" value="ABC_tran"/>
    <property type="match status" value="1"/>
</dbReference>
<dbReference type="CDD" id="cd03235">
    <property type="entry name" value="ABC_Metallic_Cations"/>
    <property type="match status" value="1"/>
</dbReference>
<dbReference type="PANTHER" id="PTHR42734:SF5">
    <property type="entry name" value="IRON TRANSPORT SYSTEM ATP-BINDING PROTEIN HI_0361-RELATED"/>
    <property type="match status" value="1"/>
</dbReference>
<dbReference type="AlphaFoldDB" id="A0A845SQ30"/>
<sequence length="238" mass="25665">MITLTQLSIGYQGHAVIDALNGTFEAGSLTAVIGANGTGKSTLLKTIAGLLPAVGGTLSFAAGRKPRVAYLPQQAELDHQFPLKVFEVVAMGCWPATGLLRRLDKPARARINGALDRVGLESMAARSIETLSGGQFQRMLFARLLVQQAPLILLDEPFAGIDIPTGALLMDVIDQLHKSGHTILVVLHDDALVIRRFPQTLLLSRRRARWGATAAVLEEREGRQPAWPEYLSLAQASS</sequence>
<protein>
    <submittedName>
        <fullName evidence="6">ATP-binding cassette domain-containing protein</fullName>
    </submittedName>
</protein>
<dbReference type="InterPro" id="IPR017871">
    <property type="entry name" value="ABC_transporter-like_CS"/>
</dbReference>